<sequence length="457" mass="50962">MKIGKERIKGFVMKPLASGTMYYGWEPSPAERKAGWKSMKIEAEDLGRAIEAARKRNEEVVNWREGGAKPAAVKRYNAPQTWGAVLDRYEREKLPALAANSRRVDQTQLNLLREWAGKHPLAWITRARVRKLRNEVCPQADAVPGLIREGVRDIPGHNPAFKLLSKGREVWSWWNDHPENGRSVANPFERFGLPKPPARDQLWDYDAEVAFVASAGTLGWHSIGFALELANVWGQREADILNVRAANWREVTLAELDMQRDLHAALASPTGPDAGKAMGFGIVQRKTRARNAVPIAGEMRERVELLIAAARKRVLACKAAGQVVPIGATNLIVRDFTGDKWRGRDMTGEPWSQRDFIEKFGIIRAHAAAQAREQGNEDLAERLEGLEFRDARRTCVTRLANLGMSVPTIAAVTGHSIKTVERIIETYLVRTAAQAGRGMVALLGAARDRKERKESQA</sequence>
<organism evidence="2 3">
    <name type="scientific">Sphingomonas trueperi</name>
    <dbReference type="NCBI Taxonomy" id="53317"/>
    <lineage>
        <taxon>Bacteria</taxon>
        <taxon>Pseudomonadati</taxon>
        <taxon>Pseudomonadota</taxon>
        <taxon>Alphaproteobacteria</taxon>
        <taxon>Sphingomonadales</taxon>
        <taxon>Sphingomonadaceae</taxon>
        <taxon>Sphingomonas</taxon>
    </lineage>
</organism>
<dbReference type="InterPro" id="IPR013762">
    <property type="entry name" value="Integrase-like_cat_sf"/>
</dbReference>
<evidence type="ECO:0000313" key="2">
    <source>
        <dbReference type="EMBL" id="NJB99902.1"/>
    </source>
</evidence>
<dbReference type="InterPro" id="IPR011010">
    <property type="entry name" value="DNA_brk_join_enz"/>
</dbReference>
<dbReference type="AlphaFoldDB" id="A0A7X6BFJ2"/>
<dbReference type="SUPFAM" id="SSF56349">
    <property type="entry name" value="DNA breaking-rejoining enzymes"/>
    <property type="match status" value="1"/>
</dbReference>
<comment type="caution">
    <text evidence="2">The sequence shown here is derived from an EMBL/GenBank/DDBJ whole genome shotgun (WGS) entry which is preliminary data.</text>
</comment>
<keyword evidence="1" id="KW-0233">DNA recombination</keyword>
<dbReference type="Gene3D" id="1.10.443.10">
    <property type="entry name" value="Intergrase catalytic core"/>
    <property type="match status" value="1"/>
</dbReference>
<accession>A0A7X6BFJ2</accession>
<reference evidence="2 3" key="1">
    <citation type="submission" date="2020-03" db="EMBL/GenBank/DDBJ databases">
        <title>Genomic Encyclopedia of Type Strains, Phase IV (KMG-IV): sequencing the most valuable type-strain genomes for metagenomic binning, comparative biology and taxonomic classification.</title>
        <authorList>
            <person name="Goeker M."/>
        </authorList>
    </citation>
    <scope>NUCLEOTIDE SEQUENCE [LARGE SCALE GENOMIC DNA]</scope>
    <source>
        <strain evidence="2 3">DSM 7225</strain>
    </source>
</reference>
<dbReference type="GO" id="GO:0015074">
    <property type="term" value="P:DNA integration"/>
    <property type="evidence" value="ECO:0007669"/>
    <property type="project" value="InterPro"/>
</dbReference>
<evidence type="ECO:0000313" key="3">
    <source>
        <dbReference type="Proteomes" id="UP000531251"/>
    </source>
</evidence>
<dbReference type="Proteomes" id="UP000531251">
    <property type="component" value="Unassembled WGS sequence"/>
</dbReference>
<evidence type="ECO:0000256" key="1">
    <source>
        <dbReference type="ARBA" id="ARBA00023172"/>
    </source>
</evidence>
<dbReference type="EMBL" id="JAATJB010000023">
    <property type="protein sequence ID" value="NJB99902.1"/>
    <property type="molecule type" value="Genomic_DNA"/>
</dbReference>
<evidence type="ECO:0008006" key="4">
    <source>
        <dbReference type="Google" id="ProtNLM"/>
    </source>
</evidence>
<keyword evidence="3" id="KW-1185">Reference proteome</keyword>
<protein>
    <recommendedName>
        <fullName evidence="4">Phage integrase family protein</fullName>
    </recommendedName>
</protein>
<dbReference type="GO" id="GO:0006310">
    <property type="term" value="P:DNA recombination"/>
    <property type="evidence" value="ECO:0007669"/>
    <property type="project" value="UniProtKB-KW"/>
</dbReference>
<gene>
    <name evidence="2" type="ORF">GGR89_004248</name>
</gene>
<dbReference type="RefSeq" id="WP_167713168.1">
    <property type="nucleotide sequence ID" value="NZ_BAAADY010000034.1"/>
</dbReference>
<name>A0A7X6BFJ2_9SPHN</name>
<dbReference type="GO" id="GO:0003677">
    <property type="term" value="F:DNA binding"/>
    <property type="evidence" value="ECO:0007669"/>
    <property type="project" value="InterPro"/>
</dbReference>
<proteinExistence type="predicted"/>